<protein>
    <submittedName>
        <fullName evidence="1">Uncharacterized protein</fullName>
    </submittedName>
</protein>
<organism evidence="1">
    <name type="scientific">viral metagenome</name>
    <dbReference type="NCBI Taxonomy" id="1070528"/>
    <lineage>
        <taxon>unclassified sequences</taxon>
        <taxon>metagenomes</taxon>
        <taxon>organismal metagenomes</taxon>
    </lineage>
</organism>
<accession>A0A6M3Y2C3</accession>
<dbReference type="EMBL" id="MT145065">
    <property type="protein sequence ID" value="QJI03184.1"/>
    <property type="molecule type" value="Genomic_DNA"/>
</dbReference>
<reference evidence="1" key="1">
    <citation type="submission" date="2020-03" db="EMBL/GenBank/DDBJ databases">
        <title>The deep terrestrial virosphere.</title>
        <authorList>
            <person name="Holmfeldt K."/>
            <person name="Nilsson E."/>
            <person name="Simone D."/>
            <person name="Lopez-Fernandez M."/>
            <person name="Wu X."/>
            <person name="de Brujin I."/>
            <person name="Lundin D."/>
            <person name="Andersson A."/>
            <person name="Bertilsson S."/>
            <person name="Dopson M."/>
        </authorList>
    </citation>
    <scope>NUCLEOTIDE SEQUENCE</scope>
    <source>
        <strain evidence="1">TM448B04171</strain>
    </source>
</reference>
<name>A0A6M3Y2C3_9ZZZZ</name>
<sequence length="98" mass="11603">MIDDQAIQDIVKEILLKEPHLQYSDQIYQFVWRYWEVSANQGKSLSALSPEAFVDLNVNKGTVESIIRARRKVLKEIENEDLSRYLMAQKHYQSYLKK</sequence>
<evidence type="ECO:0000313" key="1">
    <source>
        <dbReference type="EMBL" id="QJI03184.1"/>
    </source>
</evidence>
<dbReference type="AlphaFoldDB" id="A0A6M3Y2C3"/>
<gene>
    <name evidence="1" type="ORF">TM448B04171_0012</name>
</gene>
<proteinExistence type="predicted"/>